<dbReference type="InterPro" id="IPR052626">
    <property type="entry name" value="SWT1_Regulator"/>
</dbReference>
<dbReference type="InterPro" id="IPR036020">
    <property type="entry name" value="WW_dom_sf"/>
</dbReference>
<dbReference type="SUPFAM" id="SSF51045">
    <property type="entry name" value="WW domain"/>
    <property type="match status" value="1"/>
</dbReference>
<feature type="region of interest" description="Disordered" evidence="1">
    <location>
        <begin position="267"/>
        <end position="290"/>
    </location>
</feature>
<evidence type="ECO:0000313" key="3">
    <source>
        <dbReference type="Proteomes" id="UP000008820"/>
    </source>
</evidence>
<feature type="compositionally biased region" description="Basic and acidic residues" evidence="1">
    <location>
        <begin position="205"/>
        <end position="215"/>
    </location>
</feature>
<dbReference type="Pfam" id="PF13638">
    <property type="entry name" value="PIN_4"/>
    <property type="match status" value="1"/>
</dbReference>
<dbReference type="SMART" id="SM00670">
    <property type="entry name" value="PINc"/>
    <property type="match status" value="1"/>
</dbReference>
<feature type="compositionally biased region" description="Low complexity" evidence="1">
    <location>
        <begin position="83"/>
        <end position="92"/>
    </location>
</feature>
<dbReference type="SUPFAM" id="SSF88723">
    <property type="entry name" value="PIN domain-like"/>
    <property type="match status" value="1"/>
</dbReference>
<dbReference type="PANTHER" id="PTHR16161:SF0">
    <property type="entry name" value="TRANSCRIPTIONAL PROTEIN SWT1"/>
    <property type="match status" value="1"/>
</dbReference>
<dbReference type="InterPro" id="IPR001202">
    <property type="entry name" value="WW_dom"/>
</dbReference>
<dbReference type="CDD" id="cd18727">
    <property type="entry name" value="PIN_Swt1-like"/>
    <property type="match status" value="1"/>
</dbReference>
<dbReference type="InParanoid" id="A0A6I8U8A7"/>
<dbReference type="AlphaFoldDB" id="A0A6I8U8A7"/>
<feature type="region of interest" description="Disordered" evidence="1">
    <location>
        <begin position="63"/>
        <end position="236"/>
    </location>
</feature>
<dbReference type="CDD" id="cd00201">
    <property type="entry name" value="WW"/>
    <property type="match status" value="1"/>
</dbReference>
<dbReference type="Proteomes" id="UP000008820">
    <property type="component" value="Chromosome 1"/>
</dbReference>
<keyword evidence="3" id="KW-1185">Reference proteome</keyword>
<dbReference type="PANTHER" id="PTHR16161">
    <property type="entry name" value="TRANSCRIPTIONAL PROTEIN SWT1"/>
    <property type="match status" value="1"/>
</dbReference>
<feature type="compositionally biased region" description="Basic and acidic residues" evidence="1">
    <location>
        <begin position="111"/>
        <end position="147"/>
    </location>
</feature>
<reference evidence="2 3" key="1">
    <citation type="submission" date="2017-06" db="EMBL/GenBank/DDBJ databases">
        <title>Aedes aegypti genome working group (AGWG) sequencing and assembly.</title>
        <authorList>
            <consortium name="Aedes aegypti Genome Working Group (AGWG)"/>
            <person name="Matthews B.J."/>
        </authorList>
    </citation>
    <scope>NUCLEOTIDE SEQUENCE [LARGE SCALE GENOMIC DNA]</scope>
    <source>
        <strain evidence="2 3">LVP_AGWG</strain>
    </source>
</reference>
<dbReference type="InterPro" id="IPR029060">
    <property type="entry name" value="PIN-like_dom_sf"/>
</dbReference>
<dbReference type="InterPro" id="IPR002716">
    <property type="entry name" value="PIN_dom"/>
</dbReference>
<dbReference type="PROSITE" id="PS50020">
    <property type="entry name" value="WW_DOMAIN_2"/>
    <property type="match status" value="1"/>
</dbReference>
<protein>
    <submittedName>
        <fullName evidence="2">Uncharacterized protein</fullName>
    </submittedName>
</protein>
<organism evidence="2 3">
    <name type="scientific">Aedes aegypti</name>
    <name type="common">Yellowfever mosquito</name>
    <name type="synonym">Culex aegypti</name>
    <dbReference type="NCBI Taxonomy" id="7159"/>
    <lineage>
        <taxon>Eukaryota</taxon>
        <taxon>Metazoa</taxon>
        <taxon>Ecdysozoa</taxon>
        <taxon>Arthropoda</taxon>
        <taxon>Hexapoda</taxon>
        <taxon>Insecta</taxon>
        <taxon>Pterygota</taxon>
        <taxon>Neoptera</taxon>
        <taxon>Endopterygota</taxon>
        <taxon>Diptera</taxon>
        <taxon>Nematocera</taxon>
        <taxon>Culicoidea</taxon>
        <taxon>Culicidae</taxon>
        <taxon>Culicinae</taxon>
        <taxon>Aedini</taxon>
        <taxon>Aedes</taxon>
        <taxon>Stegomyia</taxon>
    </lineage>
</organism>
<feature type="compositionally biased region" description="Basic and acidic residues" evidence="1">
    <location>
        <begin position="63"/>
        <end position="79"/>
    </location>
</feature>
<dbReference type="SMART" id="SM00456">
    <property type="entry name" value="WW"/>
    <property type="match status" value="1"/>
</dbReference>
<dbReference type="EnsemblMetazoa" id="AAEL027533-RA">
    <property type="protein sequence ID" value="AAEL027533-PA"/>
    <property type="gene ID" value="AAEL027533"/>
</dbReference>
<feature type="compositionally biased region" description="Polar residues" evidence="1">
    <location>
        <begin position="1"/>
        <end position="12"/>
    </location>
</feature>
<dbReference type="Gene3D" id="3.40.50.1010">
    <property type="entry name" value="5'-nuclease"/>
    <property type="match status" value="1"/>
</dbReference>
<dbReference type="Pfam" id="PF00397">
    <property type="entry name" value="WW"/>
    <property type="match status" value="1"/>
</dbReference>
<feature type="compositionally biased region" description="Polar residues" evidence="1">
    <location>
        <begin position="270"/>
        <end position="290"/>
    </location>
</feature>
<name>A0A6I8U8A7_AEDAE</name>
<accession>A0A6I8U8A7</accession>
<evidence type="ECO:0000313" key="2">
    <source>
        <dbReference type="EnsemblMetazoa" id="AAEL027533-PA"/>
    </source>
</evidence>
<evidence type="ECO:0000256" key="1">
    <source>
        <dbReference type="SAM" id="MobiDB-lite"/>
    </source>
</evidence>
<reference evidence="2" key="2">
    <citation type="submission" date="2020-05" db="UniProtKB">
        <authorList>
            <consortium name="EnsemblMetazoa"/>
        </authorList>
    </citation>
    <scope>IDENTIFICATION</scope>
    <source>
        <strain evidence="2">LVP_AGWG</strain>
    </source>
</reference>
<dbReference type="GO" id="GO:0005634">
    <property type="term" value="C:nucleus"/>
    <property type="evidence" value="ECO:0007669"/>
    <property type="project" value="TreeGrafter"/>
</dbReference>
<feature type="compositionally biased region" description="Basic residues" evidence="1">
    <location>
        <begin position="191"/>
        <end position="204"/>
    </location>
</feature>
<proteinExistence type="predicted"/>
<gene>
    <name evidence="2" type="primary">5569201</name>
</gene>
<feature type="region of interest" description="Disordered" evidence="1">
    <location>
        <begin position="1"/>
        <end position="42"/>
    </location>
</feature>
<dbReference type="OrthoDB" id="548295at2759"/>
<sequence>MSSEDATSAKSEQSSKRVKSRESVNNNDADDGDQLPKHWAKVASKKHPGKFYYFNVATKESLWEHPGKTRALEKEKDIIRNVGKSPAKGSSGKSEKVVQLKNDTQFKRKNLAKERLDKLQKQLEAERKAESEKVKYKKETRTPESPRKRVTGKSPMKDERSPSKSKRKRTGSDESPSKKSKSSEVSSKSKAIAKKTPPRTGTKRIQKDLKQEASKVPKASELLKDVKPLPVTEASTELKSFKIPKKAKQEPVPSSIFVDIQKLDELRPSGSASPKTDLLTNVPQVESVSDSTPKLSYAQKLLEAIEGQPVPKESTITTIATPPFKPSQAPKLITSTPKFQALVRSEQDTPRSVKSPANERLAGIREKLAQEVAQQTVLLNEDAEMVDLSAQDDQSPEAMEWEDIPEEVALREVVAVRQLPKDGLMMAGSERVLDTTIPEYGTHLFDRIEYRRFVFLVMDTNVFLSHLKGVERLLEKGFPHIGQPILVVPYIVLQELDRIKHREQGKPLSTAASQSIRFLNEHLKRRDPRVKGQSTVEATVHLVPVENPDDHIINCCFQVRQIISGRAGTDLMLLSNDVNLRNKALVNGVPAFGYGELMAEADRIRFAADDTAPEVGSR</sequence>
<dbReference type="Gene3D" id="2.20.70.10">
    <property type="match status" value="1"/>
</dbReference>
<dbReference type="FunCoup" id="A0A6I8U8A7">
    <property type="interactions" value="28"/>
</dbReference>